<keyword evidence="4" id="KW-0788">Thiol protease</keyword>
<dbReference type="PANTHER" id="PTHR12411">
    <property type="entry name" value="CYSTEINE PROTEASE FAMILY C1-RELATED"/>
    <property type="match status" value="1"/>
</dbReference>
<gene>
    <name evidence="6" type="ORF">LLUT_LOCUS5905</name>
</gene>
<name>A0AAV1W6B0_LUPLU</name>
<evidence type="ECO:0000259" key="5">
    <source>
        <dbReference type="Pfam" id="PF00112"/>
    </source>
</evidence>
<dbReference type="PROSITE" id="PS00640">
    <property type="entry name" value="THIOL_PROTEASE_ASN"/>
    <property type="match status" value="1"/>
</dbReference>
<dbReference type="EMBL" id="CAXHTB010000004">
    <property type="protein sequence ID" value="CAL0304845.1"/>
    <property type="molecule type" value="Genomic_DNA"/>
</dbReference>
<dbReference type="InterPro" id="IPR038765">
    <property type="entry name" value="Papain-like_cys_pep_sf"/>
</dbReference>
<proteinExistence type="inferred from homology"/>
<dbReference type="SUPFAM" id="SSF54001">
    <property type="entry name" value="Cysteine proteinases"/>
    <property type="match status" value="1"/>
</dbReference>
<evidence type="ECO:0000256" key="3">
    <source>
        <dbReference type="ARBA" id="ARBA00022801"/>
    </source>
</evidence>
<comment type="similarity">
    <text evidence="1">Belongs to the peptidase C1 family.</text>
</comment>
<dbReference type="GO" id="GO:0008234">
    <property type="term" value="F:cysteine-type peptidase activity"/>
    <property type="evidence" value="ECO:0007669"/>
    <property type="project" value="UniProtKB-KW"/>
</dbReference>
<sequence length="79" mass="8885">MGFNVKSYKEGIFKGPCGYLQNHAVTVVGYGTSEDGTRYWLIKNSWGENWGEGGYMRLQRAIAEPQGLCIMAQLAYYPI</sequence>
<comment type="caution">
    <text evidence="6">The sequence shown here is derived from an EMBL/GenBank/DDBJ whole genome shotgun (WGS) entry which is preliminary data.</text>
</comment>
<evidence type="ECO:0000256" key="2">
    <source>
        <dbReference type="ARBA" id="ARBA00022670"/>
    </source>
</evidence>
<dbReference type="GO" id="GO:0006508">
    <property type="term" value="P:proteolysis"/>
    <property type="evidence" value="ECO:0007669"/>
    <property type="project" value="UniProtKB-KW"/>
</dbReference>
<dbReference type="InterPro" id="IPR000668">
    <property type="entry name" value="Peptidase_C1A_C"/>
</dbReference>
<evidence type="ECO:0000256" key="1">
    <source>
        <dbReference type="ARBA" id="ARBA00008455"/>
    </source>
</evidence>
<keyword evidence="3" id="KW-0378">Hydrolase</keyword>
<evidence type="ECO:0000313" key="7">
    <source>
        <dbReference type="Proteomes" id="UP001497480"/>
    </source>
</evidence>
<dbReference type="InterPro" id="IPR025661">
    <property type="entry name" value="Pept_asp_AS"/>
</dbReference>
<dbReference type="Gene3D" id="3.90.70.10">
    <property type="entry name" value="Cysteine proteinases"/>
    <property type="match status" value="1"/>
</dbReference>
<feature type="domain" description="Peptidase C1A papain C-terminal" evidence="5">
    <location>
        <begin position="5"/>
        <end position="79"/>
    </location>
</feature>
<reference evidence="6 7" key="1">
    <citation type="submission" date="2024-03" db="EMBL/GenBank/DDBJ databases">
        <authorList>
            <person name="Martinez-Hernandez J."/>
        </authorList>
    </citation>
    <scope>NUCLEOTIDE SEQUENCE [LARGE SCALE GENOMIC DNA]</scope>
</reference>
<protein>
    <recommendedName>
        <fullName evidence="5">Peptidase C1A papain C-terminal domain-containing protein</fullName>
    </recommendedName>
</protein>
<evidence type="ECO:0000256" key="4">
    <source>
        <dbReference type="ARBA" id="ARBA00022807"/>
    </source>
</evidence>
<dbReference type="Proteomes" id="UP001497480">
    <property type="component" value="Unassembled WGS sequence"/>
</dbReference>
<accession>A0AAV1W6B0</accession>
<dbReference type="AlphaFoldDB" id="A0AAV1W6B0"/>
<evidence type="ECO:0000313" key="6">
    <source>
        <dbReference type="EMBL" id="CAL0304845.1"/>
    </source>
</evidence>
<keyword evidence="7" id="KW-1185">Reference proteome</keyword>
<dbReference type="Pfam" id="PF00112">
    <property type="entry name" value="Peptidase_C1"/>
    <property type="match status" value="1"/>
</dbReference>
<organism evidence="6 7">
    <name type="scientific">Lupinus luteus</name>
    <name type="common">European yellow lupine</name>
    <dbReference type="NCBI Taxonomy" id="3873"/>
    <lineage>
        <taxon>Eukaryota</taxon>
        <taxon>Viridiplantae</taxon>
        <taxon>Streptophyta</taxon>
        <taxon>Embryophyta</taxon>
        <taxon>Tracheophyta</taxon>
        <taxon>Spermatophyta</taxon>
        <taxon>Magnoliopsida</taxon>
        <taxon>eudicotyledons</taxon>
        <taxon>Gunneridae</taxon>
        <taxon>Pentapetalae</taxon>
        <taxon>rosids</taxon>
        <taxon>fabids</taxon>
        <taxon>Fabales</taxon>
        <taxon>Fabaceae</taxon>
        <taxon>Papilionoideae</taxon>
        <taxon>50 kb inversion clade</taxon>
        <taxon>genistoids sensu lato</taxon>
        <taxon>core genistoids</taxon>
        <taxon>Genisteae</taxon>
        <taxon>Lupinus</taxon>
    </lineage>
</organism>
<keyword evidence="2" id="KW-0645">Protease</keyword>
<dbReference type="InterPro" id="IPR013128">
    <property type="entry name" value="Peptidase_C1A"/>
</dbReference>